<proteinExistence type="predicted"/>
<dbReference type="Proteomes" id="UP000780801">
    <property type="component" value="Unassembled WGS sequence"/>
</dbReference>
<evidence type="ECO:0000313" key="4">
    <source>
        <dbReference type="Proteomes" id="UP000780801"/>
    </source>
</evidence>
<evidence type="ECO:0000256" key="1">
    <source>
        <dbReference type="SAM" id="MobiDB-lite"/>
    </source>
</evidence>
<keyword evidence="2" id="KW-0472">Membrane</keyword>
<evidence type="ECO:0000256" key="2">
    <source>
        <dbReference type="SAM" id="Phobius"/>
    </source>
</evidence>
<feature type="non-terminal residue" evidence="3">
    <location>
        <position position="1063"/>
    </location>
</feature>
<accession>A0A9P6FPP8</accession>
<feature type="region of interest" description="Disordered" evidence="1">
    <location>
        <begin position="886"/>
        <end position="908"/>
    </location>
</feature>
<feature type="compositionally biased region" description="Polar residues" evidence="1">
    <location>
        <begin position="886"/>
        <end position="896"/>
    </location>
</feature>
<keyword evidence="2" id="KW-1133">Transmembrane helix</keyword>
<name>A0A9P6FPP8_9FUNG</name>
<dbReference type="EMBL" id="JAABOA010002677">
    <property type="protein sequence ID" value="KAF9579555.1"/>
    <property type="molecule type" value="Genomic_DNA"/>
</dbReference>
<sequence>SSTTTETAVTTATATATATTTTVATTTATSASIPLLHVQEHIPAHADDLAQTNAQGPRHDWNPFNNRPRQSVPTLTPLHVNQGDLARGDLDQAVPHISAAAAAAHPLTSMNRTLAGSRVFVQADDRESSAEGESKGLRLGGSATRTTTATTTTMMNVAGLDESQEWDSSIDLEDHHDDQSLSMPFRLLLVSRDFADAAVRSLWGSLVFHGHDMGQMQALLATLMRTDCGDVAEVDDRYSGSDEPRSSCSTLKGPGVAAVDCKGAIFDARFKALKSSSRRVSLASPVASLDPHAINKVFGEQGGDGAVTTKIRDWPRSSRDPVRRFSAALERETPASGVSTDQKQGGCFFNLKKSSQQDTERIQDGSASVVGHTSSRFGNRSIWSLGGSWFSHPYHLKRPDEESGTLNPDFAPTLGPTPPGLGHASPQMLVQVLECIRERFPDQVQALDLYASERMQAAGLERTNELERLLGTGFTGLRYLRLQGGLVDNQLLGALIKGMTTPSPATFSVGMPKPCQLSQVFLGPGSVTDSVIEKLIAVAGHSLEVIAVTSCVDVGGGALASLLTRCPRLRVLGLYRSLARDKELLEGLGLDPSEIPVVSTSANLASEGSSSKCQANRRVIIAPLERLELGTAKLSTTGVAEIVKGTCGTLRYLVLEPRHFQEEFLRDVIAPLCKNLEGIYFEDREYHQPQQQQQYSSQYQHQFHRHQQHFHQRTQHQERMQSRRSTKMHWSGIGKLFGMARSRHAARSLVQAAHPQPHRGSRTSMDDTESTPSVRVSTSAPWSSAAWGRVNSQSIDSRTTVSPWLGQTSTDEWVVRGDCALWATGSFGSTTAFESGYTGYSGGIGNNSHHGSGGHLFSLTEDRRARQRGRRLLSFIRSVVPRSSLASARHATTTDNGVSSSGSSAHGGHGSIWSGLDNAVSEQSGATSAVLTPAEDCERLLEKFGITPKTVEQVLRSLDGSLKRFQAMHVDLLVKYREETLLQAGKKMGGNDDDDETTTTMVIMMTLLVLFMMTVMTTGQDKGSNNNTNNNSSERVLENVQDGVSEDYPVDALVVGEDAIITT</sequence>
<comment type="caution">
    <text evidence="3">The sequence shown here is derived from an EMBL/GenBank/DDBJ whole genome shotgun (WGS) entry which is preliminary data.</text>
</comment>
<reference evidence="3" key="1">
    <citation type="journal article" date="2020" name="Fungal Divers.">
        <title>Resolving the Mortierellaceae phylogeny through synthesis of multi-gene phylogenetics and phylogenomics.</title>
        <authorList>
            <person name="Vandepol N."/>
            <person name="Liber J."/>
            <person name="Desiro A."/>
            <person name="Na H."/>
            <person name="Kennedy M."/>
            <person name="Barry K."/>
            <person name="Grigoriev I.V."/>
            <person name="Miller A.N."/>
            <person name="O'Donnell K."/>
            <person name="Stajich J.E."/>
            <person name="Bonito G."/>
        </authorList>
    </citation>
    <scope>NUCLEOTIDE SEQUENCE</scope>
    <source>
        <strain evidence="3">KOD1015</strain>
    </source>
</reference>
<dbReference type="AlphaFoldDB" id="A0A9P6FPP8"/>
<dbReference type="Gene3D" id="3.80.10.10">
    <property type="entry name" value="Ribonuclease Inhibitor"/>
    <property type="match status" value="1"/>
</dbReference>
<protein>
    <submittedName>
        <fullName evidence="3">Uncharacterized protein</fullName>
    </submittedName>
</protein>
<feature type="transmembrane region" description="Helical" evidence="2">
    <location>
        <begin position="1001"/>
        <end position="1019"/>
    </location>
</feature>
<organism evidence="3 4">
    <name type="scientific">Lunasporangiospora selenospora</name>
    <dbReference type="NCBI Taxonomy" id="979761"/>
    <lineage>
        <taxon>Eukaryota</taxon>
        <taxon>Fungi</taxon>
        <taxon>Fungi incertae sedis</taxon>
        <taxon>Mucoromycota</taxon>
        <taxon>Mortierellomycotina</taxon>
        <taxon>Mortierellomycetes</taxon>
        <taxon>Mortierellales</taxon>
        <taxon>Mortierellaceae</taxon>
        <taxon>Lunasporangiospora</taxon>
    </lineage>
</organism>
<dbReference type="InterPro" id="IPR032675">
    <property type="entry name" value="LRR_dom_sf"/>
</dbReference>
<keyword evidence="4" id="KW-1185">Reference proteome</keyword>
<gene>
    <name evidence="3" type="ORF">BGW38_004138</name>
</gene>
<dbReference type="OrthoDB" id="2388062at2759"/>
<feature type="region of interest" description="Disordered" evidence="1">
    <location>
        <begin position="752"/>
        <end position="778"/>
    </location>
</feature>
<evidence type="ECO:0000313" key="3">
    <source>
        <dbReference type="EMBL" id="KAF9579555.1"/>
    </source>
</evidence>
<keyword evidence="2" id="KW-0812">Transmembrane</keyword>